<dbReference type="InterPro" id="IPR015496">
    <property type="entry name" value="Ubiquilin"/>
</dbReference>
<feature type="compositionally biased region" description="Polar residues" evidence="1">
    <location>
        <begin position="22"/>
        <end position="37"/>
    </location>
</feature>
<dbReference type="OrthoDB" id="267397at2759"/>
<reference evidence="3 4" key="1">
    <citation type="journal article" date="2007" name="Proc. Natl. Acad. Sci. U.S.A.">
        <title>Dandruff-associated Malassezia genomes reveal convergent and divergent virulence traits shared with plant and human fungal pathogens.</title>
        <authorList>
            <person name="Xu J."/>
            <person name="Saunders C.W."/>
            <person name="Hu P."/>
            <person name="Grant R.A."/>
            <person name="Boekhout T."/>
            <person name="Kuramae E.E."/>
            <person name="Kronstad J.W."/>
            <person name="Deangelis Y.M."/>
            <person name="Reeder N.L."/>
            <person name="Johnstone K.R."/>
            <person name="Leland M."/>
            <person name="Fieno A.M."/>
            <person name="Begley W.M."/>
            <person name="Sun Y."/>
            <person name="Lacey M.P."/>
            <person name="Chaudhary T."/>
            <person name="Keough T."/>
            <person name="Chu L."/>
            <person name="Sears R."/>
            <person name="Yuan B."/>
            <person name="Dawson T.L.Jr."/>
        </authorList>
    </citation>
    <scope>NUCLEOTIDE SEQUENCE [LARGE SCALE GENOMIC DNA]</scope>
    <source>
        <strain evidence="4">ATCC MYA-4612 / CBS 7966</strain>
    </source>
</reference>
<feature type="compositionally biased region" description="Polar residues" evidence="1">
    <location>
        <begin position="195"/>
        <end position="204"/>
    </location>
</feature>
<dbReference type="SMART" id="SM00165">
    <property type="entry name" value="UBA"/>
    <property type="match status" value="1"/>
</dbReference>
<dbReference type="Pfam" id="PF23195">
    <property type="entry name" value="UBQLN1"/>
    <property type="match status" value="1"/>
</dbReference>
<protein>
    <recommendedName>
        <fullName evidence="2">UBA domain-containing protein</fullName>
    </recommendedName>
</protein>
<dbReference type="GO" id="GO:0031593">
    <property type="term" value="F:polyubiquitin modification-dependent protein binding"/>
    <property type="evidence" value="ECO:0007669"/>
    <property type="project" value="TreeGrafter"/>
</dbReference>
<dbReference type="PANTHER" id="PTHR10677">
    <property type="entry name" value="UBIQUILIN"/>
    <property type="match status" value="1"/>
</dbReference>
<dbReference type="AlphaFoldDB" id="A8Q804"/>
<keyword evidence="4" id="KW-1185">Reference proteome</keyword>
<evidence type="ECO:0000256" key="1">
    <source>
        <dbReference type="SAM" id="MobiDB-lite"/>
    </source>
</evidence>
<dbReference type="Proteomes" id="UP000008837">
    <property type="component" value="Unassembled WGS sequence"/>
</dbReference>
<dbReference type="OMA" id="ARAQMEM"/>
<dbReference type="InterPro" id="IPR009060">
    <property type="entry name" value="UBA-like_sf"/>
</dbReference>
<dbReference type="GeneID" id="5853935"/>
<dbReference type="STRING" id="425265.A8Q804"/>
<dbReference type="EMBL" id="AAYY01000011">
    <property type="protein sequence ID" value="EDP42415.1"/>
    <property type="molecule type" value="Genomic_DNA"/>
</dbReference>
<feature type="region of interest" description="Disordered" evidence="1">
    <location>
        <begin position="19"/>
        <end position="54"/>
    </location>
</feature>
<dbReference type="GO" id="GO:0005829">
    <property type="term" value="C:cytosol"/>
    <property type="evidence" value="ECO:0007669"/>
    <property type="project" value="TreeGrafter"/>
</dbReference>
<dbReference type="InterPro" id="IPR015940">
    <property type="entry name" value="UBA"/>
</dbReference>
<feature type="region of interest" description="Disordered" evidence="1">
    <location>
        <begin position="174"/>
        <end position="217"/>
    </location>
</feature>
<feature type="compositionally biased region" description="Low complexity" evidence="1">
    <location>
        <begin position="205"/>
        <end position="217"/>
    </location>
</feature>
<evidence type="ECO:0000313" key="4">
    <source>
        <dbReference type="Proteomes" id="UP000008837"/>
    </source>
</evidence>
<dbReference type="Pfam" id="PF00627">
    <property type="entry name" value="UBA"/>
    <property type="match status" value="1"/>
</dbReference>
<dbReference type="FunCoup" id="A8Q804">
    <property type="interactions" value="331"/>
</dbReference>
<dbReference type="GO" id="GO:0006511">
    <property type="term" value="P:ubiquitin-dependent protein catabolic process"/>
    <property type="evidence" value="ECO:0007669"/>
    <property type="project" value="TreeGrafter"/>
</dbReference>
<dbReference type="PROSITE" id="PS50030">
    <property type="entry name" value="UBA"/>
    <property type="match status" value="1"/>
</dbReference>
<dbReference type="KEGG" id="mgl:MGL_3173"/>
<accession>A8Q804</accession>
<proteinExistence type="predicted"/>
<dbReference type="SUPFAM" id="SSF46934">
    <property type="entry name" value="UBA-like"/>
    <property type="match status" value="1"/>
</dbReference>
<sequence length="310" mass="32227">MNPSNLHRTDTIHMVRAAIKSSGPSNTMPASSTSSKESATRAAESQGVPAGFSAGQQFMNNPLSALNRADYAGPHMASLLNEAGGMFGNFGGMNPRDPNVMMGMMQNPEFLQHMRDMLSRPEVIDQIIASNPQMQAMGPQVREMMRSEYFRDMITNPETIQRMTQLSQILGGGGGAGLGGAAPTWPPPGAFGAPTSQPSAGTDQNSSTSTTATNAANAGNPLASLAQLQQMLGGVGGAGTDPASMNPLAALASLGGAGTQAPTDSRPPEERYATQLEQLQNMGFFDARANLRALLMSGGSVEAALSILLD</sequence>
<evidence type="ECO:0000313" key="3">
    <source>
        <dbReference type="EMBL" id="EDP42415.1"/>
    </source>
</evidence>
<dbReference type="Gene3D" id="1.10.8.10">
    <property type="entry name" value="DNA helicase RuvA subunit, C-terminal domain"/>
    <property type="match status" value="1"/>
</dbReference>
<dbReference type="VEuPathDB" id="FungiDB:MGL_3173"/>
<name>A8Q804_MALGO</name>
<evidence type="ECO:0000259" key="2">
    <source>
        <dbReference type="PROSITE" id="PS50030"/>
    </source>
</evidence>
<dbReference type="PANTHER" id="PTHR10677:SF3">
    <property type="entry name" value="FI07626P-RELATED"/>
    <property type="match status" value="1"/>
</dbReference>
<gene>
    <name evidence="3" type="ORF">MGL_3173</name>
</gene>
<organism evidence="3 4">
    <name type="scientific">Malassezia globosa (strain ATCC MYA-4612 / CBS 7966)</name>
    <name type="common">Dandruff-associated fungus</name>
    <dbReference type="NCBI Taxonomy" id="425265"/>
    <lineage>
        <taxon>Eukaryota</taxon>
        <taxon>Fungi</taxon>
        <taxon>Dikarya</taxon>
        <taxon>Basidiomycota</taxon>
        <taxon>Ustilaginomycotina</taxon>
        <taxon>Malasseziomycetes</taxon>
        <taxon>Malasseziales</taxon>
        <taxon>Malasseziaceae</taxon>
        <taxon>Malassezia</taxon>
    </lineage>
</organism>
<dbReference type="RefSeq" id="XP_001729629.1">
    <property type="nucleotide sequence ID" value="XM_001729577.1"/>
</dbReference>
<dbReference type="InParanoid" id="A8Q804"/>
<comment type="caution">
    <text evidence="3">The sequence shown here is derived from an EMBL/GenBank/DDBJ whole genome shotgun (WGS) entry which is preliminary data.</text>
</comment>
<feature type="domain" description="UBA" evidence="2">
    <location>
        <begin position="267"/>
        <end position="310"/>
    </location>
</feature>